<dbReference type="Gene3D" id="3.40.630.30">
    <property type="match status" value="1"/>
</dbReference>
<protein>
    <submittedName>
        <fullName evidence="4">GNAT family N-acetyltransferase</fullName>
    </submittedName>
</protein>
<dbReference type="CDD" id="cd04301">
    <property type="entry name" value="NAT_SF"/>
    <property type="match status" value="1"/>
</dbReference>
<evidence type="ECO:0000313" key="4">
    <source>
        <dbReference type="EMBL" id="RTE07128.1"/>
    </source>
</evidence>
<dbReference type="RefSeq" id="WP_126143291.1">
    <property type="nucleotide sequence ID" value="NZ_RXHU01000066.1"/>
</dbReference>
<keyword evidence="1 4" id="KW-0808">Transferase</keyword>
<dbReference type="OrthoDB" id="4228396at2"/>
<evidence type="ECO:0000259" key="3">
    <source>
        <dbReference type="PROSITE" id="PS51186"/>
    </source>
</evidence>
<evidence type="ECO:0000256" key="2">
    <source>
        <dbReference type="ARBA" id="ARBA00023315"/>
    </source>
</evidence>
<dbReference type="InterPro" id="IPR050680">
    <property type="entry name" value="YpeA/RimI_acetyltransf"/>
</dbReference>
<keyword evidence="2" id="KW-0012">Acyltransferase</keyword>
<accession>A0A430J9E2</accession>
<gene>
    <name evidence="4" type="ORF">EJQ19_21475</name>
</gene>
<reference evidence="4 5" key="1">
    <citation type="submission" date="2018-12" db="EMBL/GenBank/DDBJ databases">
        <title>Bacillus ochoae sp. nov., Paenibacillus whitsoniae sp. nov., Paenibacillus spiritus sp. nov. Isolated from the Mars Exploration Rover during spacecraft assembly.</title>
        <authorList>
            <person name="Seuylemezian A."/>
            <person name="Vaishampayan P."/>
        </authorList>
    </citation>
    <scope>NUCLEOTIDE SEQUENCE [LARGE SCALE GENOMIC DNA]</scope>
    <source>
        <strain evidence="4 5">MER 54</strain>
    </source>
</reference>
<dbReference type="AlphaFoldDB" id="A0A430J9E2"/>
<dbReference type="SUPFAM" id="SSF55729">
    <property type="entry name" value="Acyl-CoA N-acyltransferases (Nat)"/>
    <property type="match status" value="1"/>
</dbReference>
<dbReference type="PANTHER" id="PTHR43420">
    <property type="entry name" value="ACETYLTRANSFERASE"/>
    <property type="match status" value="1"/>
</dbReference>
<dbReference type="InterPro" id="IPR000182">
    <property type="entry name" value="GNAT_dom"/>
</dbReference>
<name>A0A430J9E2_9BACL</name>
<comment type="caution">
    <text evidence="4">The sequence shown here is derived from an EMBL/GenBank/DDBJ whole genome shotgun (WGS) entry which is preliminary data.</text>
</comment>
<dbReference type="InterPro" id="IPR016181">
    <property type="entry name" value="Acyl_CoA_acyltransferase"/>
</dbReference>
<feature type="domain" description="N-acetyltransferase" evidence="3">
    <location>
        <begin position="1"/>
        <end position="151"/>
    </location>
</feature>
<organism evidence="4 5">
    <name type="scientific">Paenibacillus whitsoniae</name>
    <dbReference type="NCBI Taxonomy" id="2496558"/>
    <lineage>
        <taxon>Bacteria</taxon>
        <taxon>Bacillati</taxon>
        <taxon>Bacillota</taxon>
        <taxon>Bacilli</taxon>
        <taxon>Bacillales</taxon>
        <taxon>Paenibacillaceae</taxon>
        <taxon>Paenibacillus</taxon>
    </lineage>
</organism>
<evidence type="ECO:0000313" key="5">
    <source>
        <dbReference type="Proteomes" id="UP000276128"/>
    </source>
</evidence>
<keyword evidence="5" id="KW-1185">Reference proteome</keyword>
<sequence length="290" mass="32164">MIVKKMSELSVESAVALWNLGFEGYLINSTLTVDRFLARAVGEGLSFEHSLAMYDEQGEPVGLVMNGFRTIAGRKIAWNGGTGIAPAFRGQGFGRQLMERNLELYREQGVDAALLEALIQNNAAIRLYQKVGYEISGRLVGLQHEGALNADALQANHSYTVKRGRPVEVSRLSFYNAMSAWQTQWNSIKDGESVMITDDASVVGYALFKCVYAEDGSLTTVVLYQCEAAPERKDKREILLAALRVVFAQGEASSKQLTMNIRQTNHELHELLVSLGFAPFVEQVHMLRQL</sequence>
<evidence type="ECO:0000256" key="1">
    <source>
        <dbReference type="ARBA" id="ARBA00022679"/>
    </source>
</evidence>
<proteinExistence type="predicted"/>
<dbReference type="GO" id="GO:0016747">
    <property type="term" value="F:acyltransferase activity, transferring groups other than amino-acyl groups"/>
    <property type="evidence" value="ECO:0007669"/>
    <property type="project" value="InterPro"/>
</dbReference>
<dbReference type="Proteomes" id="UP000276128">
    <property type="component" value="Unassembled WGS sequence"/>
</dbReference>
<dbReference type="Pfam" id="PF00583">
    <property type="entry name" value="Acetyltransf_1"/>
    <property type="match status" value="1"/>
</dbReference>
<dbReference type="PROSITE" id="PS51186">
    <property type="entry name" value="GNAT"/>
    <property type="match status" value="1"/>
</dbReference>
<dbReference type="EMBL" id="RXHU01000066">
    <property type="protein sequence ID" value="RTE07128.1"/>
    <property type="molecule type" value="Genomic_DNA"/>
</dbReference>